<sequence>MRHVRALPEDEVPPPVAFIRNLVSDVFACEYYVGGPIRIYGMKVSIKNNVLRNAYGYAIMDRLTPLSSFLTVADLPERYSYQGNNAKLKVVRATYAFPGLLGVFPTYYVYVETRISLPQRIAALSIIDFSEGRSNYRLVLWVQEYPLSKALIVERFRAMRSGIIAPEVETVLR</sequence>
<evidence type="ECO:0000313" key="1">
    <source>
        <dbReference type="EMBL" id="OGG54568.1"/>
    </source>
</evidence>
<dbReference type="AlphaFoldDB" id="A0A1F6CZH2"/>
<comment type="caution">
    <text evidence="1">The sequence shown here is derived from an EMBL/GenBank/DDBJ whole genome shotgun (WGS) entry which is preliminary data.</text>
</comment>
<proteinExistence type="predicted"/>
<evidence type="ECO:0000313" key="2">
    <source>
        <dbReference type="Proteomes" id="UP000177659"/>
    </source>
</evidence>
<gene>
    <name evidence="1" type="ORF">A3D62_01320</name>
</gene>
<dbReference type="EMBL" id="MFLC01000036">
    <property type="protein sequence ID" value="OGG54568.1"/>
    <property type="molecule type" value="Genomic_DNA"/>
</dbReference>
<organism evidence="1 2">
    <name type="scientific">Candidatus Kaiserbacteria bacterium RIFCSPHIGHO2_02_FULL_49_11</name>
    <dbReference type="NCBI Taxonomy" id="1798489"/>
    <lineage>
        <taxon>Bacteria</taxon>
        <taxon>Candidatus Kaiseribacteriota</taxon>
    </lineage>
</organism>
<name>A0A1F6CZH2_9BACT</name>
<protein>
    <submittedName>
        <fullName evidence="1">Uncharacterized protein</fullName>
    </submittedName>
</protein>
<reference evidence="1 2" key="1">
    <citation type="journal article" date="2016" name="Nat. Commun.">
        <title>Thousands of microbial genomes shed light on interconnected biogeochemical processes in an aquifer system.</title>
        <authorList>
            <person name="Anantharaman K."/>
            <person name="Brown C.T."/>
            <person name="Hug L.A."/>
            <person name="Sharon I."/>
            <person name="Castelle C.J."/>
            <person name="Probst A.J."/>
            <person name="Thomas B.C."/>
            <person name="Singh A."/>
            <person name="Wilkins M.J."/>
            <person name="Karaoz U."/>
            <person name="Brodie E.L."/>
            <person name="Williams K.H."/>
            <person name="Hubbard S.S."/>
            <person name="Banfield J.F."/>
        </authorList>
    </citation>
    <scope>NUCLEOTIDE SEQUENCE [LARGE SCALE GENOMIC DNA]</scope>
</reference>
<dbReference type="Proteomes" id="UP000177659">
    <property type="component" value="Unassembled WGS sequence"/>
</dbReference>
<accession>A0A1F6CZH2</accession>